<comment type="subcellular location">
    <subcellularLocation>
        <location evidence="9">Cytoplasm</location>
    </subcellularLocation>
</comment>
<dbReference type="InterPro" id="IPR025709">
    <property type="entry name" value="Leu_tRNA-synth_edit"/>
</dbReference>
<dbReference type="InterPro" id="IPR015413">
    <property type="entry name" value="Methionyl/Leucyl_tRNA_Synth"/>
</dbReference>
<dbReference type="SUPFAM" id="SSF52374">
    <property type="entry name" value="Nucleotidylyl transferase"/>
    <property type="match status" value="1"/>
</dbReference>
<dbReference type="PANTHER" id="PTHR43740">
    <property type="entry name" value="LEUCYL-TRNA SYNTHETASE"/>
    <property type="match status" value="1"/>
</dbReference>
<feature type="short sequence motif" description="'KMSKS' region" evidence="9">
    <location>
        <begin position="580"/>
        <end position="584"/>
    </location>
</feature>
<sequence length="807" mass="92658">MKYNFKTIEKKWRETWKKSKIYEPKLGNPKKKLYHLVMFPYPSGDLHIGHWYNFVPSDAYARMKRMQGYDVLSPFGYDAFGLPAENAAIKRGIHPKIWTMKNIKTMTKQVEATGNSYAWNQMVITCLPEYYKWNQWIFLQLYKKGLAYKTKAPANWCPSCKTVLANEQVVEGKCERCDTVVVKKDIEQWLFKITKFADRLLKDLKDLDWPEKTKLMQRNWIGESKGAELEFGIVDSEEKIKVFTTRPDTLFGVTYAVLAPEHALVEGLKEKITNWKEVEKYREKSKNRSEQDRLDETKEKTGVELKGVRAVNPANQERISIWIADYVLATYGTGAIMAVPAHDERDFEFAKKFDLPVKQVIIEEEVSNNKSALLESPFLESGVITNSTKFNGTQSEEAKQAITKFVGGKFVTRYRLRDWLISRQRYWGTPIPIVYCKECGMLPVLEKELPIALPPLKDFKPAEDGRSPLARNKKFLKTKCPQCSGPAERETDTMDTFVDSSWYFLRYLDPKNSKKAFDKEKAKKWLPVDMYVGGAEHTVLHLLYARFFTKFFFDEGMIEFEEPFTALRHQGTILGPDGQKMSKSKGNVVDPDGLVAEFGADTVRLYLCFMSEYSQGGPWNPKGILGVARFLERIWKAKEKVGKKDSNEITPLLHKTIKKVTDDIQNFKFNTAVSSLMILLNELEKQESIGKDTFETFLKLLAPFAPFMTEELWYELGNTKLTSTKLGGSIHIAKWPSYNPKFLEEGEFDLVIQVNGKVRSKIKAEKGITEDEAKNLALADEKVKTALGGKSVKKVIYIKDRLLSLVV</sequence>
<dbReference type="Pfam" id="PF08264">
    <property type="entry name" value="Anticodon_1"/>
    <property type="match status" value="1"/>
</dbReference>
<evidence type="ECO:0000256" key="2">
    <source>
        <dbReference type="ARBA" id="ARBA00022490"/>
    </source>
</evidence>
<dbReference type="Proteomes" id="UP000178515">
    <property type="component" value="Unassembled WGS sequence"/>
</dbReference>
<dbReference type="InterPro" id="IPR009008">
    <property type="entry name" value="Val/Leu/Ile-tRNA-synth_edit"/>
</dbReference>
<evidence type="ECO:0000256" key="8">
    <source>
        <dbReference type="ARBA" id="ARBA00047469"/>
    </source>
</evidence>
<evidence type="ECO:0000259" key="14">
    <source>
        <dbReference type="Pfam" id="PF13603"/>
    </source>
</evidence>
<dbReference type="InterPro" id="IPR009080">
    <property type="entry name" value="tRNAsynth_Ia_anticodon-bd"/>
</dbReference>
<dbReference type="GO" id="GO:0002161">
    <property type="term" value="F:aminoacyl-tRNA deacylase activity"/>
    <property type="evidence" value="ECO:0007669"/>
    <property type="project" value="InterPro"/>
</dbReference>
<evidence type="ECO:0000256" key="5">
    <source>
        <dbReference type="ARBA" id="ARBA00022840"/>
    </source>
</evidence>
<evidence type="ECO:0000256" key="3">
    <source>
        <dbReference type="ARBA" id="ARBA00022598"/>
    </source>
</evidence>
<evidence type="ECO:0000256" key="9">
    <source>
        <dbReference type="HAMAP-Rule" id="MF_00049"/>
    </source>
</evidence>
<dbReference type="Gene3D" id="3.40.50.620">
    <property type="entry name" value="HUPs"/>
    <property type="match status" value="2"/>
</dbReference>
<dbReference type="GO" id="GO:0006429">
    <property type="term" value="P:leucyl-tRNA aminoacylation"/>
    <property type="evidence" value="ECO:0007669"/>
    <property type="project" value="UniProtKB-UniRule"/>
</dbReference>
<dbReference type="Gene3D" id="1.10.730.10">
    <property type="entry name" value="Isoleucyl-tRNA Synthetase, Domain 1"/>
    <property type="match status" value="1"/>
</dbReference>
<keyword evidence="5 9" id="KW-0067">ATP-binding</keyword>
<dbReference type="CDD" id="cd00812">
    <property type="entry name" value="LeuRS_core"/>
    <property type="match status" value="1"/>
</dbReference>
<comment type="caution">
    <text evidence="15">The sequence shown here is derived from an EMBL/GenBank/DDBJ whole genome shotgun (WGS) entry which is preliminary data.</text>
</comment>
<comment type="catalytic activity">
    <reaction evidence="8 9">
        <text>tRNA(Leu) + L-leucine + ATP = L-leucyl-tRNA(Leu) + AMP + diphosphate</text>
        <dbReference type="Rhea" id="RHEA:11688"/>
        <dbReference type="Rhea" id="RHEA-COMP:9613"/>
        <dbReference type="Rhea" id="RHEA-COMP:9622"/>
        <dbReference type="ChEBI" id="CHEBI:30616"/>
        <dbReference type="ChEBI" id="CHEBI:33019"/>
        <dbReference type="ChEBI" id="CHEBI:57427"/>
        <dbReference type="ChEBI" id="CHEBI:78442"/>
        <dbReference type="ChEBI" id="CHEBI:78494"/>
        <dbReference type="ChEBI" id="CHEBI:456215"/>
        <dbReference type="EC" id="6.1.1.4"/>
    </reaction>
</comment>
<dbReference type="SUPFAM" id="SSF47323">
    <property type="entry name" value="Anticodon-binding domain of a subclass of class I aminoacyl-tRNA synthetases"/>
    <property type="match status" value="1"/>
</dbReference>
<dbReference type="SUPFAM" id="SSF50677">
    <property type="entry name" value="ValRS/IleRS/LeuRS editing domain"/>
    <property type="match status" value="1"/>
</dbReference>
<feature type="domain" description="Methionyl/Leucyl tRNA synthetase" evidence="13">
    <location>
        <begin position="39"/>
        <end position="179"/>
    </location>
</feature>
<dbReference type="FunFam" id="3.40.50.620:FF:000056">
    <property type="entry name" value="Leucine--tRNA ligase"/>
    <property type="match status" value="1"/>
</dbReference>
<dbReference type="Pfam" id="PF00133">
    <property type="entry name" value="tRNA-synt_1"/>
    <property type="match status" value="1"/>
</dbReference>
<gene>
    <name evidence="9" type="primary">leuS</name>
    <name evidence="15" type="ORF">A3F24_01315</name>
</gene>
<accession>A0A1G1Z471</accession>
<keyword evidence="6 9" id="KW-0648">Protein biosynthesis</keyword>
<dbReference type="Pfam" id="PF09334">
    <property type="entry name" value="tRNA-synt_1g"/>
    <property type="match status" value="1"/>
</dbReference>
<dbReference type="AlphaFoldDB" id="A0A1G1Z471"/>
<dbReference type="HAMAP" id="MF_00049_B">
    <property type="entry name" value="Leu_tRNA_synth_B"/>
    <property type="match status" value="1"/>
</dbReference>
<feature type="domain" description="Methionyl/Valyl/Leucyl/Isoleucyl-tRNA synthetase anticodon-binding" evidence="12">
    <location>
        <begin position="652"/>
        <end position="769"/>
    </location>
</feature>
<dbReference type="EC" id="6.1.1.4" evidence="9"/>
<keyword evidence="3 9" id="KW-0436">Ligase</keyword>
<reference evidence="15 16" key="1">
    <citation type="journal article" date="2016" name="Nat. Commun.">
        <title>Thousands of microbial genomes shed light on interconnected biogeochemical processes in an aquifer system.</title>
        <authorList>
            <person name="Anantharaman K."/>
            <person name="Brown C.T."/>
            <person name="Hug L.A."/>
            <person name="Sharon I."/>
            <person name="Castelle C.J."/>
            <person name="Probst A.J."/>
            <person name="Thomas B.C."/>
            <person name="Singh A."/>
            <person name="Wilkins M.J."/>
            <person name="Karaoz U."/>
            <person name="Brodie E.L."/>
            <person name="Williams K.H."/>
            <person name="Hubbard S.S."/>
            <person name="Banfield J.F."/>
        </authorList>
    </citation>
    <scope>NUCLEOTIDE SEQUENCE [LARGE SCALE GENOMIC DNA]</scope>
</reference>
<dbReference type="FunFam" id="3.40.50.620:FF:000003">
    <property type="entry name" value="Leucine--tRNA ligase"/>
    <property type="match status" value="1"/>
</dbReference>
<proteinExistence type="inferred from homology"/>
<dbReference type="PRINTS" id="PR00985">
    <property type="entry name" value="TRNASYNTHLEU"/>
</dbReference>
<evidence type="ECO:0000259" key="12">
    <source>
        <dbReference type="Pfam" id="PF08264"/>
    </source>
</evidence>
<evidence type="ECO:0000256" key="6">
    <source>
        <dbReference type="ARBA" id="ARBA00022917"/>
    </source>
</evidence>
<feature type="binding site" evidence="9">
    <location>
        <position position="583"/>
    </location>
    <ligand>
        <name>ATP</name>
        <dbReference type="ChEBI" id="CHEBI:30616"/>
    </ligand>
</feature>
<evidence type="ECO:0000313" key="16">
    <source>
        <dbReference type="Proteomes" id="UP000178515"/>
    </source>
</evidence>
<dbReference type="Pfam" id="PF13603">
    <property type="entry name" value="tRNA-synt_1_2"/>
    <property type="match status" value="1"/>
</dbReference>
<dbReference type="GO" id="GO:0005829">
    <property type="term" value="C:cytosol"/>
    <property type="evidence" value="ECO:0007669"/>
    <property type="project" value="TreeGrafter"/>
</dbReference>
<dbReference type="InterPro" id="IPR002300">
    <property type="entry name" value="aa-tRNA-synth_Ia"/>
</dbReference>
<dbReference type="InterPro" id="IPR013155">
    <property type="entry name" value="M/V/L/I-tRNA-synth_anticd-bd"/>
</dbReference>
<dbReference type="NCBIfam" id="TIGR00396">
    <property type="entry name" value="leuS_bact"/>
    <property type="match status" value="1"/>
</dbReference>
<feature type="short sequence motif" description="'HIGH' region" evidence="9">
    <location>
        <begin position="40"/>
        <end position="50"/>
    </location>
</feature>
<evidence type="ECO:0000256" key="1">
    <source>
        <dbReference type="ARBA" id="ARBA00005594"/>
    </source>
</evidence>
<dbReference type="STRING" id="1797689.A3F24_01315"/>
<feature type="domain" description="Leucyl-tRNA synthetase editing" evidence="14">
    <location>
        <begin position="218"/>
        <end position="405"/>
    </location>
</feature>
<organism evidence="15 16">
    <name type="scientific">Candidatus Colwellbacteria bacterium RIFCSPHIGHO2_12_FULL_44_17</name>
    <dbReference type="NCBI Taxonomy" id="1797689"/>
    <lineage>
        <taxon>Bacteria</taxon>
        <taxon>Candidatus Colwelliibacteriota</taxon>
    </lineage>
</organism>
<dbReference type="GO" id="GO:0005524">
    <property type="term" value="F:ATP binding"/>
    <property type="evidence" value="ECO:0007669"/>
    <property type="project" value="UniProtKB-UniRule"/>
</dbReference>
<evidence type="ECO:0000259" key="11">
    <source>
        <dbReference type="Pfam" id="PF00133"/>
    </source>
</evidence>
<evidence type="ECO:0000259" key="13">
    <source>
        <dbReference type="Pfam" id="PF09334"/>
    </source>
</evidence>
<dbReference type="GO" id="GO:0004823">
    <property type="term" value="F:leucine-tRNA ligase activity"/>
    <property type="evidence" value="ECO:0007669"/>
    <property type="project" value="UniProtKB-UniRule"/>
</dbReference>
<feature type="domain" description="Aminoacyl-tRNA synthetase class Ia" evidence="11">
    <location>
        <begin position="416"/>
        <end position="615"/>
    </location>
</feature>
<dbReference type="EMBL" id="MHIX01000020">
    <property type="protein sequence ID" value="OGY59209.1"/>
    <property type="molecule type" value="Genomic_DNA"/>
</dbReference>
<name>A0A1G1Z471_9BACT</name>
<evidence type="ECO:0000256" key="10">
    <source>
        <dbReference type="RuleBase" id="RU363039"/>
    </source>
</evidence>
<evidence type="ECO:0000256" key="4">
    <source>
        <dbReference type="ARBA" id="ARBA00022741"/>
    </source>
</evidence>
<keyword evidence="2 9" id="KW-0963">Cytoplasm</keyword>
<evidence type="ECO:0000256" key="7">
    <source>
        <dbReference type="ARBA" id="ARBA00023146"/>
    </source>
</evidence>
<keyword evidence="7 9" id="KW-0030">Aminoacyl-tRNA synthetase</keyword>
<comment type="similarity">
    <text evidence="1 9 10">Belongs to the class-I aminoacyl-tRNA synthetase family.</text>
</comment>
<evidence type="ECO:0000313" key="15">
    <source>
        <dbReference type="EMBL" id="OGY59209.1"/>
    </source>
</evidence>
<dbReference type="InterPro" id="IPR014729">
    <property type="entry name" value="Rossmann-like_a/b/a_fold"/>
</dbReference>
<keyword evidence="4 9" id="KW-0547">Nucleotide-binding</keyword>
<dbReference type="PANTHER" id="PTHR43740:SF2">
    <property type="entry name" value="LEUCINE--TRNA LIGASE, MITOCHONDRIAL"/>
    <property type="match status" value="1"/>
</dbReference>
<dbReference type="FunFam" id="1.10.730.10:FF:000002">
    <property type="entry name" value="Leucine--tRNA ligase"/>
    <property type="match status" value="1"/>
</dbReference>
<dbReference type="InterPro" id="IPR002302">
    <property type="entry name" value="Leu-tRNA-ligase"/>
</dbReference>
<dbReference type="CDD" id="cd07958">
    <property type="entry name" value="Anticodon_Ia_Leu_BEm"/>
    <property type="match status" value="1"/>
</dbReference>
<protein>
    <recommendedName>
        <fullName evidence="9">Leucine--tRNA ligase</fullName>
        <ecNumber evidence="9">6.1.1.4</ecNumber>
    </recommendedName>
    <alternativeName>
        <fullName evidence="9">Leucyl-tRNA synthetase</fullName>
        <shortName evidence="9">LeuRS</shortName>
    </alternativeName>
</protein>